<keyword evidence="2" id="KW-0408">Iron</keyword>
<organism evidence="5">
    <name type="scientific">Muribaculaceae bacterium Z82</name>
    <dbReference type="NCBI Taxonomy" id="2304548"/>
    <lineage>
        <taxon>Bacteria</taxon>
        <taxon>Pseudomonadati</taxon>
        <taxon>Bacteroidota</taxon>
        <taxon>Bacteroidia</taxon>
        <taxon>Bacteroidales</taxon>
        <taxon>Muribaculaceae</taxon>
    </lineage>
</organism>
<dbReference type="PROSITE" id="PS00198">
    <property type="entry name" value="4FE4S_FER_1"/>
    <property type="match status" value="1"/>
</dbReference>
<evidence type="ECO:0000256" key="1">
    <source>
        <dbReference type="ARBA" id="ARBA00022723"/>
    </source>
</evidence>
<dbReference type="InterPro" id="IPR017896">
    <property type="entry name" value="4Fe4S_Fe-S-bd"/>
</dbReference>
<feature type="domain" description="4Fe-4S ferredoxin-type" evidence="4">
    <location>
        <begin position="222"/>
        <end position="254"/>
    </location>
</feature>
<dbReference type="Pfam" id="PF17179">
    <property type="entry name" value="Fer4_22"/>
    <property type="match status" value="1"/>
</dbReference>
<reference evidence="5" key="1">
    <citation type="submission" date="2018-08" db="EMBL/GenBank/DDBJ databases">
        <title>Murine metabolic-syndrome-specific gut microbial biobank.</title>
        <authorList>
            <person name="Liu C."/>
        </authorList>
    </citation>
    <scope>NUCLEOTIDE SEQUENCE [LARGE SCALE GENOMIC DNA]</scope>
    <source>
        <strain evidence="5">Z82</strain>
    </source>
</reference>
<dbReference type="InterPro" id="IPR017900">
    <property type="entry name" value="4Fe4S_Fe_S_CS"/>
</dbReference>
<comment type="caution">
    <text evidence="5">The sequence shown here is derived from an EMBL/GenBank/DDBJ whole genome shotgun (WGS) entry which is preliminary data.</text>
</comment>
<dbReference type="PANTHER" id="PTHR40447">
    <property type="entry name" value="ANAEROBIC SULFITE REDUCTASE SUBUNIT A"/>
    <property type="match status" value="1"/>
</dbReference>
<feature type="domain" description="4Fe-4S ferredoxin-type" evidence="4">
    <location>
        <begin position="304"/>
        <end position="333"/>
    </location>
</feature>
<protein>
    <submittedName>
        <fullName evidence="5">4Fe-4S ferredoxin</fullName>
    </submittedName>
</protein>
<dbReference type="SUPFAM" id="SSF46548">
    <property type="entry name" value="alpha-helical ferredoxin"/>
    <property type="match status" value="1"/>
</dbReference>
<dbReference type="PROSITE" id="PS51379">
    <property type="entry name" value="4FE4S_FER_2"/>
    <property type="match status" value="2"/>
</dbReference>
<evidence type="ECO:0000259" key="4">
    <source>
        <dbReference type="PROSITE" id="PS51379"/>
    </source>
</evidence>
<keyword evidence="1" id="KW-0479">Metal-binding</keyword>
<dbReference type="Gene3D" id="1.10.1060.10">
    <property type="entry name" value="Alpha-helical ferredoxin"/>
    <property type="match status" value="1"/>
</dbReference>
<dbReference type="GO" id="GO:0051536">
    <property type="term" value="F:iron-sulfur cluster binding"/>
    <property type="evidence" value="ECO:0007669"/>
    <property type="project" value="UniProtKB-KW"/>
</dbReference>
<name>A0A7C9K9J4_9BACT</name>
<keyword evidence="3" id="KW-0411">Iron-sulfur</keyword>
<dbReference type="InterPro" id="IPR009051">
    <property type="entry name" value="Helical_ferredxn"/>
</dbReference>
<accession>A0A7C9K9J4</accession>
<dbReference type="GO" id="GO:0046872">
    <property type="term" value="F:metal ion binding"/>
    <property type="evidence" value="ECO:0007669"/>
    <property type="project" value="UniProtKB-KW"/>
</dbReference>
<sequence length="347" mass="39151">MLYRVIDAAELPLLVSAFMQQYEVVAPVKRGRSYVFDAIEHPEDMVLDYPTTSASLKKYFLPPKETLMRFNAQTNRVAEHTLEVPPRVIFGAHACDINAINRLDQVFRDGTYNDPYYCARRDATLIVGISCTPADSCFCHLWDADEARFGYDLFLQDIGGRFLVSISSVEAANILESACNPREATDQDRIDFRHATRRRQASFNPGIPDIQDVAMLMDAFHKDDFWEELGSRCLSCSACAAVCPTCFCFDLQDRLSPDGTQGERYRVWDACTSPQFAQVAGGHNFRPEGRERVRHRMYHKLNGFLANHDRMLCVGCGRCVKACKADINPVKVLEFFKQKGADDASAA</sequence>
<dbReference type="EMBL" id="QWKH01000004">
    <property type="protein sequence ID" value="NBI33693.1"/>
    <property type="molecule type" value="Genomic_DNA"/>
</dbReference>
<proteinExistence type="predicted"/>
<evidence type="ECO:0000256" key="2">
    <source>
        <dbReference type="ARBA" id="ARBA00023004"/>
    </source>
</evidence>
<evidence type="ECO:0000313" key="5">
    <source>
        <dbReference type="EMBL" id="NBI33693.1"/>
    </source>
</evidence>
<evidence type="ECO:0000256" key="3">
    <source>
        <dbReference type="ARBA" id="ARBA00023014"/>
    </source>
</evidence>
<dbReference type="AlphaFoldDB" id="A0A7C9K9J4"/>
<dbReference type="PANTHER" id="PTHR40447:SF1">
    <property type="entry name" value="ANAEROBIC SULFITE REDUCTASE SUBUNIT A"/>
    <property type="match status" value="1"/>
</dbReference>
<gene>
    <name evidence="5" type="ORF">D1639_01310</name>
</gene>